<reference evidence="16 17" key="1">
    <citation type="submission" date="2019-04" db="EMBL/GenBank/DDBJ databases">
        <title>Thalassotalea guangxiensis sp. nov., isolated from sediment of the coastal wetland.</title>
        <authorList>
            <person name="Zheng S."/>
            <person name="Zhang D."/>
        </authorList>
    </citation>
    <scope>NUCLEOTIDE SEQUENCE [LARGE SCALE GENOMIC DNA]</scope>
    <source>
        <strain evidence="16 17">ZS-4</strain>
    </source>
</reference>
<keyword evidence="5" id="KW-1003">Cell membrane</keyword>
<dbReference type="FunFam" id="3.30.565.10:FF:000006">
    <property type="entry name" value="Sensor histidine kinase WalK"/>
    <property type="match status" value="1"/>
</dbReference>
<dbReference type="Proteomes" id="UP000307999">
    <property type="component" value="Unassembled WGS sequence"/>
</dbReference>
<dbReference type="InterPro" id="IPR005467">
    <property type="entry name" value="His_kinase_dom"/>
</dbReference>
<evidence type="ECO:0000256" key="1">
    <source>
        <dbReference type="ARBA" id="ARBA00000085"/>
    </source>
</evidence>
<dbReference type="GO" id="GO:0005886">
    <property type="term" value="C:plasma membrane"/>
    <property type="evidence" value="ECO:0007669"/>
    <property type="project" value="UniProtKB-SubCell"/>
</dbReference>
<comment type="caution">
    <text evidence="16">The sequence shown here is derived from an EMBL/GenBank/DDBJ whole genome shotgun (WGS) entry which is preliminary data.</text>
</comment>
<dbReference type="EMBL" id="SWDB01000028">
    <property type="protein sequence ID" value="TKB44492.1"/>
    <property type="molecule type" value="Genomic_DNA"/>
</dbReference>
<dbReference type="Gene3D" id="1.10.287.130">
    <property type="match status" value="1"/>
</dbReference>
<evidence type="ECO:0000259" key="15">
    <source>
        <dbReference type="PROSITE" id="PS50109"/>
    </source>
</evidence>
<evidence type="ECO:0000256" key="4">
    <source>
        <dbReference type="ARBA" id="ARBA00022448"/>
    </source>
</evidence>
<dbReference type="PROSITE" id="PS50109">
    <property type="entry name" value="HIS_KIN"/>
    <property type="match status" value="1"/>
</dbReference>
<keyword evidence="12" id="KW-1133">Transmembrane helix</keyword>
<organism evidence="16 17">
    <name type="scientific">Thalassotalea mangrovi</name>
    <dbReference type="NCBI Taxonomy" id="2572245"/>
    <lineage>
        <taxon>Bacteria</taxon>
        <taxon>Pseudomonadati</taxon>
        <taxon>Pseudomonadota</taxon>
        <taxon>Gammaproteobacteria</taxon>
        <taxon>Alteromonadales</taxon>
        <taxon>Colwelliaceae</taxon>
        <taxon>Thalassotalea</taxon>
    </lineage>
</organism>
<dbReference type="EC" id="2.7.13.3" evidence="3"/>
<evidence type="ECO:0000256" key="5">
    <source>
        <dbReference type="ARBA" id="ARBA00022475"/>
    </source>
</evidence>
<dbReference type="GO" id="GO:0004721">
    <property type="term" value="F:phosphoprotein phosphatase activity"/>
    <property type="evidence" value="ECO:0007669"/>
    <property type="project" value="InterPro"/>
</dbReference>
<dbReference type="InterPro" id="IPR014310">
    <property type="entry name" value="Sig_transdc_His_kinase_PhoR"/>
</dbReference>
<dbReference type="CDD" id="cd00082">
    <property type="entry name" value="HisKA"/>
    <property type="match status" value="1"/>
</dbReference>
<feature type="domain" description="Histidine kinase" evidence="15">
    <location>
        <begin position="212"/>
        <end position="429"/>
    </location>
</feature>
<dbReference type="OrthoDB" id="9813151at2"/>
<proteinExistence type="predicted"/>
<keyword evidence="9" id="KW-0547">Nucleotide-binding</keyword>
<comment type="subcellular location">
    <subcellularLocation>
        <location evidence="2">Cell membrane</location>
    </subcellularLocation>
</comment>
<dbReference type="PRINTS" id="PR00344">
    <property type="entry name" value="BCTRLSENSOR"/>
</dbReference>
<evidence type="ECO:0000256" key="8">
    <source>
        <dbReference type="ARBA" id="ARBA00022692"/>
    </source>
</evidence>
<evidence type="ECO:0000256" key="3">
    <source>
        <dbReference type="ARBA" id="ARBA00012438"/>
    </source>
</evidence>
<accession>A0A4U1B3M9</accession>
<dbReference type="InterPro" id="IPR050351">
    <property type="entry name" value="BphY/WalK/GraS-like"/>
</dbReference>
<keyword evidence="8" id="KW-0812">Transmembrane</keyword>
<keyword evidence="6" id="KW-0597">Phosphoprotein</keyword>
<dbReference type="Pfam" id="PF02518">
    <property type="entry name" value="HATPase_c"/>
    <property type="match status" value="1"/>
</dbReference>
<dbReference type="PANTHER" id="PTHR45453:SF1">
    <property type="entry name" value="PHOSPHATE REGULON SENSOR PROTEIN PHOR"/>
    <property type="match status" value="1"/>
</dbReference>
<dbReference type="NCBIfam" id="NF008235">
    <property type="entry name" value="PRK11006.1"/>
    <property type="match status" value="1"/>
</dbReference>
<evidence type="ECO:0000256" key="12">
    <source>
        <dbReference type="ARBA" id="ARBA00022989"/>
    </source>
</evidence>
<dbReference type="SUPFAM" id="SSF55874">
    <property type="entry name" value="ATPase domain of HSP90 chaperone/DNA topoisomerase II/histidine kinase"/>
    <property type="match status" value="1"/>
</dbReference>
<keyword evidence="14" id="KW-0472">Membrane</keyword>
<keyword evidence="4" id="KW-0813">Transport</keyword>
<dbReference type="SMART" id="SM00388">
    <property type="entry name" value="HisKA"/>
    <property type="match status" value="1"/>
</dbReference>
<dbReference type="NCBIfam" id="TIGR02966">
    <property type="entry name" value="phoR_proteo"/>
    <property type="match status" value="1"/>
</dbReference>
<keyword evidence="11" id="KW-0067">ATP-binding</keyword>
<keyword evidence="7 16" id="KW-0808">Transferase</keyword>
<dbReference type="InterPro" id="IPR021766">
    <property type="entry name" value="PhoR_N"/>
</dbReference>
<evidence type="ECO:0000256" key="10">
    <source>
        <dbReference type="ARBA" id="ARBA00022777"/>
    </source>
</evidence>
<dbReference type="FunFam" id="1.10.287.130:FF:000001">
    <property type="entry name" value="Two-component sensor histidine kinase"/>
    <property type="match status" value="1"/>
</dbReference>
<dbReference type="Pfam" id="PF00512">
    <property type="entry name" value="HisKA"/>
    <property type="match status" value="1"/>
</dbReference>
<dbReference type="InterPro" id="IPR036097">
    <property type="entry name" value="HisK_dim/P_sf"/>
</dbReference>
<dbReference type="InterPro" id="IPR003661">
    <property type="entry name" value="HisK_dim/P_dom"/>
</dbReference>
<keyword evidence="13" id="KW-0902">Two-component regulatory system</keyword>
<evidence type="ECO:0000256" key="7">
    <source>
        <dbReference type="ARBA" id="ARBA00022679"/>
    </source>
</evidence>
<dbReference type="InterPro" id="IPR003594">
    <property type="entry name" value="HATPase_dom"/>
</dbReference>
<dbReference type="Gene3D" id="3.30.565.10">
    <property type="entry name" value="Histidine kinase-like ATPase, C-terminal domain"/>
    <property type="match status" value="1"/>
</dbReference>
<evidence type="ECO:0000256" key="11">
    <source>
        <dbReference type="ARBA" id="ARBA00022840"/>
    </source>
</evidence>
<comment type="catalytic activity">
    <reaction evidence="1">
        <text>ATP + protein L-histidine = ADP + protein N-phospho-L-histidine.</text>
        <dbReference type="EC" id="2.7.13.3"/>
    </reaction>
</comment>
<evidence type="ECO:0000256" key="2">
    <source>
        <dbReference type="ARBA" id="ARBA00004236"/>
    </source>
</evidence>
<evidence type="ECO:0000313" key="17">
    <source>
        <dbReference type="Proteomes" id="UP000307999"/>
    </source>
</evidence>
<dbReference type="AlphaFoldDB" id="A0A4U1B3M9"/>
<dbReference type="RefSeq" id="WP_136736274.1">
    <property type="nucleotide sequence ID" value="NZ_SWDB01000028.1"/>
</dbReference>
<gene>
    <name evidence="16" type="primary">phoR</name>
    <name evidence="16" type="ORF">E8M12_11410</name>
</gene>
<protein>
    <recommendedName>
        <fullName evidence="3">histidine kinase</fullName>
        <ecNumber evidence="3">2.7.13.3</ecNumber>
    </recommendedName>
</protein>
<dbReference type="InterPro" id="IPR004358">
    <property type="entry name" value="Sig_transdc_His_kin-like_C"/>
</dbReference>
<dbReference type="GO" id="GO:0000155">
    <property type="term" value="F:phosphorelay sensor kinase activity"/>
    <property type="evidence" value="ECO:0007669"/>
    <property type="project" value="InterPro"/>
</dbReference>
<evidence type="ECO:0000313" key="16">
    <source>
        <dbReference type="EMBL" id="TKB44492.1"/>
    </source>
</evidence>
<keyword evidence="10 16" id="KW-0418">Kinase</keyword>
<dbReference type="GO" id="GO:0005524">
    <property type="term" value="F:ATP binding"/>
    <property type="evidence" value="ECO:0007669"/>
    <property type="project" value="UniProtKB-KW"/>
</dbReference>
<dbReference type="SMART" id="SM00387">
    <property type="entry name" value="HATPase_c"/>
    <property type="match status" value="1"/>
</dbReference>
<dbReference type="InterPro" id="IPR036890">
    <property type="entry name" value="HATPase_C_sf"/>
</dbReference>
<evidence type="ECO:0000256" key="9">
    <source>
        <dbReference type="ARBA" id="ARBA00022741"/>
    </source>
</evidence>
<dbReference type="GO" id="GO:0016036">
    <property type="term" value="P:cellular response to phosphate starvation"/>
    <property type="evidence" value="ECO:0007669"/>
    <property type="project" value="TreeGrafter"/>
</dbReference>
<evidence type="ECO:0000256" key="13">
    <source>
        <dbReference type="ARBA" id="ARBA00023012"/>
    </source>
</evidence>
<keyword evidence="17" id="KW-1185">Reference proteome</keyword>
<dbReference type="SUPFAM" id="SSF47384">
    <property type="entry name" value="Homodimeric domain of signal transducing histidine kinase"/>
    <property type="match status" value="1"/>
</dbReference>
<evidence type="ECO:0000256" key="6">
    <source>
        <dbReference type="ARBA" id="ARBA00022553"/>
    </source>
</evidence>
<dbReference type="PANTHER" id="PTHR45453">
    <property type="entry name" value="PHOSPHATE REGULON SENSOR PROTEIN PHOR"/>
    <property type="match status" value="1"/>
</dbReference>
<evidence type="ECO:0000256" key="14">
    <source>
        <dbReference type="ARBA" id="ARBA00023136"/>
    </source>
</evidence>
<sequence length="443" mass="51049">MIYRFSKKQFFSRILLVISALVVVGLLFDQLQLVLLIGATIALTWNYKHLLKLVTWLWQKKLISPPESTGIWGHVYDGIYRRTQKYRRKQRDLNARIREFRDGAEALPDAAIVLGLDYSIRWSNKKASYLLGIRWPMDNGQRITNLVRSPELATYIGKQDFSNPCTLLSPEHQHQRIEMRFMPYGDEQYLLLARDVSQSHRVEKMRRDFVANVSHELKTPLTVVRGYMEMIQEQTDEFSAHWARTFNTIEQQVTRMDRLVEQLLILSRVEVNADLEVRAMINVPDLIAALIDDVQVLNKDKQHKLVFDIDESLGLKGNESELKSAFANLLVNAINYTPDGGEIKVSWQRLGKYCVYQVTDNGVGIREDDIKRLTERFYRVDKSRSRDTGGTGLGLAIVKHVAQHHNAELLISSVLHRGSTFKIEFPAHDSFILGENYSHPVGQ</sequence>
<name>A0A4U1B3M9_9GAMM</name>
<dbReference type="Pfam" id="PF11808">
    <property type="entry name" value="PhoR"/>
    <property type="match status" value="1"/>
</dbReference>